<dbReference type="AlphaFoldDB" id="A0A1V3SWE3"/>
<comment type="caution">
    <text evidence="6">The sequence shown here is derived from an EMBL/GenBank/DDBJ whole genome shotgun (WGS) entry which is preliminary data.</text>
</comment>
<evidence type="ECO:0000313" key="7">
    <source>
        <dbReference type="Proteomes" id="UP000188586"/>
    </source>
</evidence>
<dbReference type="GO" id="GO:0006269">
    <property type="term" value="P:DNA replication, synthesis of primer"/>
    <property type="evidence" value="ECO:0007669"/>
    <property type="project" value="UniProtKB-KW"/>
</dbReference>
<dbReference type="EMBL" id="MPOJ01000011">
    <property type="protein sequence ID" value="OOH72648.1"/>
    <property type="molecule type" value="Genomic_DNA"/>
</dbReference>
<dbReference type="RefSeq" id="WP_077304207.1">
    <property type="nucleotide sequence ID" value="NZ_MPOJ01000011.1"/>
</dbReference>
<dbReference type="Pfam" id="PF13481">
    <property type="entry name" value="AAA_25"/>
    <property type="match status" value="1"/>
</dbReference>
<dbReference type="GO" id="GO:0005524">
    <property type="term" value="F:ATP binding"/>
    <property type="evidence" value="ECO:0007669"/>
    <property type="project" value="InterPro"/>
</dbReference>
<dbReference type="Proteomes" id="UP000188586">
    <property type="component" value="Unassembled WGS sequence"/>
</dbReference>
<dbReference type="GO" id="GO:0005829">
    <property type="term" value="C:cytosol"/>
    <property type="evidence" value="ECO:0007669"/>
    <property type="project" value="TreeGrafter"/>
</dbReference>
<name>A0A1V3SWE3_9BACT</name>
<dbReference type="SMART" id="SM00382">
    <property type="entry name" value="AAA"/>
    <property type="match status" value="1"/>
</dbReference>
<keyword evidence="3" id="KW-0238">DNA-binding</keyword>
<organism evidence="6 7">
    <name type="scientific">Leptospirillum ferriphilum</name>
    <dbReference type="NCBI Taxonomy" id="178606"/>
    <lineage>
        <taxon>Bacteria</taxon>
        <taxon>Pseudomonadati</taxon>
        <taxon>Nitrospirota</taxon>
        <taxon>Nitrospiria</taxon>
        <taxon>Nitrospirales</taxon>
        <taxon>Nitrospiraceae</taxon>
        <taxon>Leptospirillum</taxon>
    </lineage>
</organism>
<dbReference type="InterPro" id="IPR036185">
    <property type="entry name" value="DNA_heli_DnaB-like_N_sf"/>
</dbReference>
<reference evidence="6 7" key="1">
    <citation type="submission" date="2016-11" db="EMBL/GenBank/DDBJ databases">
        <title>Comparative genomics of co-occurring bacteria in distinct bioleaching systems unravels niche-specific adaptation.</title>
        <authorList>
            <person name="Zhang X."/>
            <person name="Liu X."/>
            <person name="Yin H."/>
        </authorList>
    </citation>
    <scope>NUCLEOTIDE SEQUENCE [LARGE SCALE GENOMIC DNA]</scope>
    <source>
        <strain evidence="6 7">DX</strain>
    </source>
</reference>
<dbReference type="GO" id="GO:1990077">
    <property type="term" value="C:primosome complex"/>
    <property type="evidence" value="ECO:0007669"/>
    <property type="project" value="UniProtKB-KW"/>
</dbReference>
<dbReference type="InterPro" id="IPR003593">
    <property type="entry name" value="AAA+_ATPase"/>
</dbReference>
<dbReference type="Pfam" id="PF00772">
    <property type="entry name" value="DnaB"/>
    <property type="match status" value="1"/>
</dbReference>
<evidence type="ECO:0000256" key="1">
    <source>
        <dbReference type="ARBA" id="ARBA00022515"/>
    </source>
</evidence>
<sequence>MTTPSKAKSRRTNEVLKNLPQDLDAERSFLSSVILDNSVLDREILTPADFHLQFHRQIYQVMLTMWEERIGIDPVTLADRMEKDGIDLGGERGKLLKDLEFIVPTAANAKHYAEILKEKTESRQAIFDADKLIRAASSGVPADIARVRAEIAKREDPGESDSSIDAADLSPAPPREHIVKDLIPRGIAIVLHGPPGTGKSVLFRNMTLAVAGGQAFYGIETLPGRVVYVSNEWAEKKEISRIWYEKTRQIPRGRLLLEPSGPILEWVQIKKDGSQKEEWVWTRKGREILRNVEKMRPDLIIFDTILGLCSGIEQLNNAMTYALGDLLQKQIASKFNVALIAVAHTNQASSKECLESRLHYEAIAGGNGLPGAVLMTIGLTKVRASDFGKDVSDLSRDLVAVGSSKYNIEGFRPCWTDKSPGYFSWGRSGLELDSNPLSATIRKEKEPTRFKTFKTAVTVTAEKGTVNADDWA</sequence>
<protein>
    <recommendedName>
        <fullName evidence="5">AAA+ ATPase domain-containing protein</fullName>
    </recommendedName>
</protein>
<dbReference type="PANTHER" id="PTHR30153">
    <property type="entry name" value="REPLICATIVE DNA HELICASE DNAB"/>
    <property type="match status" value="1"/>
</dbReference>
<dbReference type="GO" id="GO:0003678">
    <property type="term" value="F:DNA helicase activity"/>
    <property type="evidence" value="ECO:0007669"/>
    <property type="project" value="InterPro"/>
</dbReference>
<dbReference type="InterPro" id="IPR007693">
    <property type="entry name" value="DNA_helicase_DnaB-like_N"/>
</dbReference>
<dbReference type="SUPFAM" id="SSF52540">
    <property type="entry name" value="P-loop containing nucleoside triphosphate hydrolases"/>
    <property type="match status" value="1"/>
</dbReference>
<dbReference type="PANTHER" id="PTHR30153:SF2">
    <property type="entry name" value="REPLICATIVE DNA HELICASE"/>
    <property type="match status" value="1"/>
</dbReference>
<keyword evidence="1" id="KW-0639">Primosome</keyword>
<dbReference type="Gene3D" id="3.40.50.300">
    <property type="entry name" value="P-loop containing nucleotide triphosphate hydrolases"/>
    <property type="match status" value="1"/>
</dbReference>
<feature type="region of interest" description="Disordered" evidence="4">
    <location>
        <begin position="152"/>
        <end position="172"/>
    </location>
</feature>
<evidence type="ECO:0000256" key="3">
    <source>
        <dbReference type="ARBA" id="ARBA00023125"/>
    </source>
</evidence>
<dbReference type="InterPro" id="IPR027417">
    <property type="entry name" value="P-loop_NTPase"/>
</dbReference>
<proteinExistence type="predicted"/>
<dbReference type="SUPFAM" id="SSF48024">
    <property type="entry name" value="N-terminal domain of DnaB helicase"/>
    <property type="match status" value="1"/>
</dbReference>
<keyword evidence="2" id="KW-0235">DNA replication</keyword>
<feature type="domain" description="AAA+ ATPase" evidence="5">
    <location>
        <begin position="185"/>
        <end position="364"/>
    </location>
</feature>
<dbReference type="GO" id="GO:0003677">
    <property type="term" value="F:DNA binding"/>
    <property type="evidence" value="ECO:0007669"/>
    <property type="project" value="UniProtKB-KW"/>
</dbReference>
<evidence type="ECO:0000256" key="4">
    <source>
        <dbReference type="SAM" id="MobiDB-lite"/>
    </source>
</evidence>
<dbReference type="InterPro" id="IPR016136">
    <property type="entry name" value="DNA_helicase_N/primase_C"/>
</dbReference>
<evidence type="ECO:0000313" key="6">
    <source>
        <dbReference type="EMBL" id="OOH72648.1"/>
    </source>
</evidence>
<evidence type="ECO:0000256" key="2">
    <source>
        <dbReference type="ARBA" id="ARBA00022705"/>
    </source>
</evidence>
<accession>A0A1V3SWE3</accession>
<evidence type="ECO:0000259" key="5">
    <source>
        <dbReference type="SMART" id="SM00382"/>
    </source>
</evidence>
<gene>
    <name evidence="6" type="ORF">BOX24_06525</name>
</gene>
<dbReference type="Gene3D" id="1.10.860.10">
    <property type="entry name" value="DNAb Helicase, Chain A"/>
    <property type="match status" value="1"/>
</dbReference>